<name>A0A9E2W7V4_9BACT</name>
<evidence type="ECO:0000256" key="2">
    <source>
        <dbReference type="ARBA" id="ARBA00023136"/>
    </source>
</evidence>
<sequence length="1098" mass="122012">MHVAAYGRLLPERLCQVPSLKQVVGILFVCLALSAKSANAQKISLSVNKQPLEKVFALIEEQSSFHFFYTREDMASRPLVSIHLKNASINSVLDACFKNIGLTYQIEDHYITIKSSGRQPESNQKDSLQLLRVTGIVSNEQGEALPGATIQIKGSQTYQNTDNKGNFVIDALPKGAVLIISSVGYVPQEITIIKENFSHVFLKVAVAALDETIVIAYGTTTRRLNTGAVGRLTANEISKQPVANPLGALEGRITGLQITQSNGLPGSNFKVLIRGMNSIQSGTDPLYIIDGVPFLNNVTSFSKRSGLVANSPFNNIDPSTIESIEVLKDADATAIYGSRGANGVILITTKKYKEGGTHLSFTYAQNFSKVRNSMGLMNTPTYLMMRREAFKNDAIEPDETNAPDLLVWDTSRYNDWRKMLIGKTALSENAQVQLSGGNANTKFGFGLGYLNDGTVFTGNFFDRRINGNVFVAHQSLDKRFNFNFSSSYTDEETHLPQQDMTAYIYLPPNMYAPYDSTGALQWQDKPGTISNGNPYGTLQQPYNTSTDRFTATGIISYKFFDHLTLKTSLGYNQFLFNENAFYPISSQDPSYLPQGSNSFGISSEKIWNIEPQIEYNNERVGKKGKLAVLLGTTFQESIDKSQVTDGYGYNSDLLLKSINAAPNIVVNSTSNQYHYNALFARINYNWSGKYLINATGRRDGSSRFGPGKQFANFGAIGAAWIFSEEQFVQNKLPFLSFGKLRGSYGITGNDRIGNYQYLDTYVITRYPYQGQPALRPSRLYNPDFSWENNIKGEIAVEFGFLKNRIMLNAAWFKNRSTNQIIQYSLPGQTGATSILMNFPGVVSNKGWEIELQTVNIRKSKFDWKTAFNISITKNSLDKFPGLESSSYATRYQIGEPLNLKRGYQFLGVDPENGVYRFNDLNKDGIINTGDYITIGTTDPSFYGGLLNTFRYRNWQLDIHLQFVKQKGIDPVYGSYSTPGLMANQSNLVLDRWQAAGDLRPYQLYSQDYSGAAVQATDFVNQSSAILTDASFIRLKNISIQYSLNDKLLSRVKLASAQVFLQAQNLATITSYKGLDPESKSTTTLPPLVTIAAGVKLSF</sequence>
<proteinExistence type="inferred from homology"/>
<feature type="domain" description="Secretin/TonB short N-terminal" evidence="7">
    <location>
        <begin position="65"/>
        <end position="115"/>
    </location>
</feature>
<protein>
    <submittedName>
        <fullName evidence="9">SusC/RagA family TonB-linked outer membrane protein</fullName>
    </submittedName>
</protein>
<keyword evidence="10" id="KW-1185">Reference proteome</keyword>
<organism evidence="9 10">
    <name type="scientific">Pinibacter aurantiacus</name>
    <dbReference type="NCBI Taxonomy" id="2851599"/>
    <lineage>
        <taxon>Bacteria</taxon>
        <taxon>Pseudomonadati</taxon>
        <taxon>Bacteroidota</taxon>
        <taxon>Chitinophagia</taxon>
        <taxon>Chitinophagales</taxon>
        <taxon>Chitinophagaceae</taxon>
        <taxon>Pinibacter</taxon>
    </lineage>
</organism>
<comment type="caution">
    <text evidence="9">The sequence shown here is derived from an EMBL/GenBank/DDBJ whole genome shotgun (WGS) entry which is preliminary data.</text>
</comment>
<dbReference type="AlphaFoldDB" id="A0A9E2W7V4"/>
<evidence type="ECO:0000313" key="9">
    <source>
        <dbReference type="EMBL" id="MBV4357331.1"/>
    </source>
</evidence>
<keyword evidence="4" id="KW-1134">Transmembrane beta strand</keyword>
<dbReference type="Pfam" id="PF07660">
    <property type="entry name" value="STN"/>
    <property type="match status" value="1"/>
</dbReference>
<evidence type="ECO:0000256" key="4">
    <source>
        <dbReference type="PROSITE-ProRule" id="PRU01360"/>
    </source>
</evidence>
<dbReference type="EMBL" id="JAHSPG010000004">
    <property type="protein sequence ID" value="MBV4357331.1"/>
    <property type="molecule type" value="Genomic_DNA"/>
</dbReference>
<feature type="domain" description="TonB-dependent receptor-like beta-barrel" evidence="6">
    <location>
        <begin position="512"/>
        <end position="1065"/>
    </location>
</feature>
<keyword evidence="1 4" id="KW-0813">Transport</keyword>
<dbReference type="Pfam" id="PF00593">
    <property type="entry name" value="TonB_dep_Rec_b-barrel"/>
    <property type="match status" value="1"/>
</dbReference>
<evidence type="ECO:0000259" key="6">
    <source>
        <dbReference type="Pfam" id="PF00593"/>
    </source>
</evidence>
<dbReference type="InterPro" id="IPR023997">
    <property type="entry name" value="TonB-dep_OMP_SusC/RagA_CS"/>
</dbReference>
<dbReference type="NCBIfam" id="TIGR04056">
    <property type="entry name" value="OMP_RagA_SusC"/>
    <property type="match status" value="1"/>
</dbReference>
<dbReference type="InterPro" id="IPR000531">
    <property type="entry name" value="Beta-barrel_TonB"/>
</dbReference>
<dbReference type="NCBIfam" id="TIGR04057">
    <property type="entry name" value="SusC_RagA_signa"/>
    <property type="match status" value="1"/>
</dbReference>
<dbReference type="Proteomes" id="UP000812270">
    <property type="component" value="Unassembled WGS sequence"/>
</dbReference>
<reference evidence="9" key="1">
    <citation type="submission" date="2021-06" db="EMBL/GenBank/DDBJ databases">
        <authorList>
            <person name="Huq M.A."/>
        </authorList>
    </citation>
    <scope>NUCLEOTIDE SEQUENCE</scope>
    <source>
        <strain evidence="9">MAH-26</strain>
    </source>
</reference>
<dbReference type="Pfam" id="PF07715">
    <property type="entry name" value="Plug"/>
    <property type="match status" value="1"/>
</dbReference>
<dbReference type="InterPro" id="IPR011662">
    <property type="entry name" value="Secretin/TonB_short_N"/>
</dbReference>
<evidence type="ECO:0000256" key="5">
    <source>
        <dbReference type="RuleBase" id="RU003357"/>
    </source>
</evidence>
<evidence type="ECO:0000256" key="1">
    <source>
        <dbReference type="ARBA" id="ARBA00022448"/>
    </source>
</evidence>
<dbReference type="Pfam" id="PF13715">
    <property type="entry name" value="CarbopepD_reg_2"/>
    <property type="match status" value="1"/>
</dbReference>
<evidence type="ECO:0000313" key="10">
    <source>
        <dbReference type="Proteomes" id="UP000812270"/>
    </source>
</evidence>
<dbReference type="InterPro" id="IPR039426">
    <property type="entry name" value="TonB-dep_rcpt-like"/>
</dbReference>
<accession>A0A9E2W7V4</accession>
<comment type="subcellular location">
    <subcellularLocation>
        <location evidence="4">Cell outer membrane</location>
        <topology evidence="4">Multi-pass membrane protein</topology>
    </subcellularLocation>
</comment>
<feature type="domain" description="TonB-dependent receptor plug" evidence="8">
    <location>
        <begin position="226"/>
        <end position="344"/>
    </location>
</feature>
<gene>
    <name evidence="9" type="ORF">KTO63_09250</name>
</gene>
<evidence type="ECO:0000259" key="8">
    <source>
        <dbReference type="Pfam" id="PF07715"/>
    </source>
</evidence>
<keyword evidence="5" id="KW-0798">TonB box</keyword>
<dbReference type="InterPro" id="IPR023996">
    <property type="entry name" value="TonB-dep_OMP_SusC/RagA"/>
</dbReference>
<dbReference type="GO" id="GO:0009279">
    <property type="term" value="C:cell outer membrane"/>
    <property type="evidence" value="ECO:0007669"/>
    <property type="project" value="UniProtKB-SubCell"/>
</dbReference>
<dbReference type="PROSITE" id="PS52016">
    <property type="entry name" value="TONB_DEPENDENT_REC_3"/>
    <property type="match status" value="1"/>
</dbReference>
<evidence type="ECO:0000259" key="7">
    <source>
        <dbReference type="Pfam" id="PF07660"/>
    </source>
</evidence>
<dbReference type="InterPro" id="IPR012910">
    <property type="entry name" value="Plug_dom"/>
</dbReference>
<comment type="similarity">
    <text evidence="4 5">Belongs to the TonB-dependent receptor family.</text>
</comment>
<keyword evidence="3 4" id="KW-0998">Cell outer membrane</keyword>
<dbReference type="RefSeq" id="WP_217790974.1">
    <property type="nucleotide sequence ID" value="NZ_JAHSPG010000004.1"/>
</dbReference>
<evidence type="ECO:0000256" key="3">
    <source>
        <dbReference type="ARBA" id="ARBA00023237"/>
    </source>
</evidence>
<keyword evidence="2 4" id="KW-0472">Membrane</keyword>
<keyword evidence="4" id="KW-0812">Transmembrane</keyword>